<dbReference type="EMBL" id="JAMPKX010000005">
    <property type="protein sequence ID" value="MEP0947887.1"/>
    <property type="molecule type" value="Genomic_DNA"/>
</dbReference>
<feature type="compositionally biased region" description="Polar residues" evidence="4">
    <location>
        <begin position="1719"/>
        <end position="1735"/>
    </location>
</feature>
<dbReference type="Proteomes" id="UP001482513">
    <property type="component" value="Unassembled WGS sequence"/>
</dbReference>
<evidence type="ECO:0000259" key="5">
    <source>
        <dbReference type="SMART" id="SM00089"/>
    </source>
</evidence>
<sequence>MTAQAPVLEGFIKRYSDRNYRYPVLVRHQGTVIALAMDDQRRIYYSVLNLNGQGNSLDVNSWADQPQELEFPKEIAEVGFGLADQLLLPTVKKGSRTPVNAGVVVADNEVDKFLSRTARLTADAPFQAMSDGRFVYVFRQAIAANHPDQITVEGPENRQIPIVDSTLLVDRFVLSGASGASQAGEAAPVPQLKLNLEVRFRRSRSKTRPQSTKDSLGARDMQDQPFFEPTQELSFIRNLQEGRFSIVLLPTTIAEVSRWQIFAFNSATGMIDAYNVERSLEGLFNTRGTQSAPSSDAAETALNFSQESDHVVLAPGVRLGQGFSQEAWIFPRVTAPEPGEALEQALLGNDDKTATAPPSIWIVDNRRVRVGFGDGAGFQSFITGEVLRSNQWNHLAVVFSNDPDDAGYHLYVNGLPVDVRQEGTAGTSVGKVPVDAAITLIGAPSHSFSGLIDEIRLWNRPRSEREIRSDRGLRLSGHELGLAAYWRLDEGSGREIFDHTSNHAPGTMTAGFANRAWVASDAPIGENAGVNRDSFRFEGRTVESGIASLLYFQQQEARTGYDQQAKPLRQGARVMLAVATQASGGDRKEIATLDFGVSANGRLAKVADKLRLKPVAVERDGDPVDVSAELAQIQAIQQVIDQTLSADDTADVSVALAQIEALQAAISQKQQAARTVDVNAELDRIGTLQGAITQKTQRVTTLSEEIDYLNRVFRIVDDAIANRSTGLIVPAGSLDSLNLPAKLSRLRELRNLQANGQQELQQLLDFLRNARVTLHEHANFGGRSLSFGLNAIGNSFSPRFVGYTQLNQHNFNDLISSISISAFIRVGRGSQLFLPALQVTVFEHANRNSGQNGFAHTFTDTTAFVGRNFNDRISSLEISENSAFRNHCDALQRSLDSLTTDLSTLLDELRGIRTSIEALRADQDQQRQQLEQAVTSDRTALAALQNLLNKGFAATMPLVHSDVNGLSVAGGLLTFAWSDDTPLLFDSAVGNVAMYFRGTDDQFFVAYYKTLTQRARYVLNDALGAEAVVGFARSTEAEMDRIRLNVAGEAADSACTVTIQNKAGGQTIIETWHQVPRAPEGFAKVLNGLAGDRTFVGRGEIVLTSGRADTLTVAGGLHRSLPAGATLFIGDFKATLETAVDQGATELAIRTEAASSTTAPLPVFFLEYDYAVQASTTQGGADLSSGSKLLAFIANGAGQAVKNGTVHSGLTLSSRWVSEAPGHTYAFDGQDSHARLEASSADFDQQLRRFSPQADLTLEAWVRPSQIAEASLRSRLLHYQPAANTTDTRYLLGLKREELTTAIALNGSTDLVRIPNATQLNFAGAITIEAWVKPAKNENLGNIIVHGNASGPQVFLRINEGRYEAGSHNGTDHKVAIVMPAADRTGNAWVHLAGVYDGTHWRLYRNGIALGEQADAIGAIPIDADWGLGAHPNPSDRVRILTGAIAEARIWQRGRTQTEIAVDMTRELSGNETDLVGCWRFDDFGNRRATDHARFGHHGQLEGNPQPTESPIPAYSVFAGVGEQLVQSSQKIAAGNWNHLAAVFNQSYGVQLDGQPGTFLDAGADLTLDLNRDLTIEAAFKVNDLSQPRALLTKGKLSATEDSEQRVPYALYLNSAGRLVFAFEDVRGKKHLFISQPIPNPTEFHTVTVTRKRHTITSPVRNNSDQQTGVDIVSWDAIQFFVDGKANTPIGQPYGLFEYKKAGSDTTGTPRQEDGRNGGSTSPGFNAGQPQQPLDIGNSNAPLEFGSGFSLASFDPAGDDLDSINGVYISAEALFVANNGGMANPQQAEMVALAVGVNAGARDLERDSDLLNTVRNGFGNGSAIAPLSGTLAEIRLWNVPLEAGSIKPTIQGGEKGLLAWWRFEEAEGAIALDSKGSSHARFKGAVQWVKDPNPSGSQLVLYRNGQLLSSELVPAASRAVLLSPQAQFTLGALQRGNRTQEFFQGELEEVRIWQTARTPEQLQDNLFRRLLGENGQFLDNREDLLAYYPFDTQRAGVLSDFSLLGNDLTPVDAEFVLSTAPIGEDTPQVRSALAGVRTPFSDRLQSTPAVQEYGDLQTDVDCNLFGIYKRCYGLIKDGQWELVTGFKVGELVTEWVGQVQFDPQLIGFIEGAPPVPGENLTSRGAVLGEFANYNGASSVELKQASKTNFTFSADKESGFDSSFDLTAGLLTGANVEAGIGLVTEVADADSAFGIKAKFENSLGWLSSGSTSLGLTTNLSSKQQLQGFVEPANAVAFGDVGRRFIPENTGFALVQSQTADVFALRLKHNSALVSYQMRPNPDIPPDRNIINFPINPAYTKQGTLDGKIGFTPDAAYPNALTFSSDSSFYKPIEAFALKQRIQREEERVQAYYDQYDAGAVGRRQNVLFGQSGDLGSEEVLQNLPRLEKRNLANTYVWTADGGLFAETQETMDVVQESYGGSYAFKGQAGIFADLDVAISGVGFKFGFEAMFGGRLNVQATKSVQSENSFSVEVNVDEVERDVFLRDEAGEVLFDLSNPLTPKALRHPGKVDAYRFMTFYLEPQADHFDHFFSQVVDPIWLEQSTDANALALRGLRDANKGPGTKPPCWRIFHRVTFVSRVLPPIGSTKPLPALESTLRELSIDSNFELIKRLDPFVADKVDDIGEFSRAIRETIATFLPELQPHVAAITEFMRLFYGVTEVTSLADSPELTALLEGDRSPNAAPVVRVGRSQTLHLEDEAVQTTLPGSVADDRLSPEAVFVTWAVQSAPSGATVAFEDLHSPVTVASFSNIGRYRLALTASDGTLSATEDLDILVNQSPLVRAGEDQEIGFRQSLELRGELVRDGRGDRTTQALTTRWEAVSGPGSVTFDNAAAPRTRALFSASGVYLLRLTAETTTASGVLTHSDDLQVFVGARINRGLLSLYSFADSLANEGNTVRDVAGVGVPVDLAIAGKPTPLKARGATTPFALALKKPARLTSTNASRLIQAIKASGEFTLEAWINPSQGNQPGLGRILTLSGGASRRNLILGQAGNQFHLGVRTSETNGNASDRAFASGIVAPATLTHVVCTRETNGTTRLYLNGQVVAQRVIPGTLANWDDSFALALGNELGDTLSEDRAWLGDFHLVALYSSALTPAEIATNFEVGADANLAPVVSAGADQVINLPSALSLKGAVMDDQLLNGNLSVLWSQPGGPAPVTFSDPTSLEPTVTFTEPSTNDEDGQPVKVAGVYTLRLTVGDEAQAISDEVQITVNHAPMIKAPNAIVVQLPNRAQLTAEVQSGLGNPQQGRLTLLWSQLSGPGAVSFSDPALANTAAQFSESGTYRLRLTASNGLLTTVADVTVHANKAPMIRVSAAPLVNLPSTATLQGEVVDTGLADPSGTVSAKWSLVNGPGLVTFADAQRLSTTATFSTSGEYTLRLTVSTGELTTSREVTITANQAPLVDAGPDQSLDFPALAELDGTVSDDGFPTTPGRLTLAWSKVSGPGAVTFADPASDITTAQFSRGGEYVLRLTANDGAIAAHDEVIIRVNQPPVVNAGADQVLTLTAQAEGAVQSVTATLNGTVQDDGLPANTLTTLWQQLSGPAPAVLKDAAKPSTSAEFPGAGTYVLELSASDGRLTGRDTVTVVVSKRVMTGIQALYDFREGSGNTIRDQSGIQPALDLVLVNGAIARIPQGIALQQPSLLATAGAATRLNQAIQRSQALTVEAWVKPAQLSPSQTPARIVTLSVDTGHRNVTLGQNNNQYVTRLRTTTTGVNGSSKVVEAGSVSVNQLTHLVYTRDGEGNATLYLDGQVQKREVISGDLSNWDATYRLALGNELTGDRPWLGEYHLVAIYDRALTVEEVSQNFAARLP</sequence>
<evidence type="ECO:0000256" key="4">
    <source>
        <dbReference type="SAM" id="MobiDB-lite"/>
    </source>
</evidence>
<organism evidence="7 8">
    <name type="scientific">Leptolyngbya subtilissima DQ-A4</name>
    <dbReference type="NCBI Taxonomy" id="2933933"/>
    <lineage>
        <taxon>Bacteria</taxon>
        <taxon>Bacillati</taxon>
        <taxon>Cyanobacteriota</taxon>
        <taxon>Cyanophyceae</taxon>
        <taxon>Leptolyngbyales</taxon>
        <taxon>Leptolyngbyaceae</taxon>
        <taxon>Leptolyngbya group</taxon>
        <taxon>Leptolyngbya</taxon>
    </lineage>
</organism>
<evidence type="ECO:0008006" key="9">
    <source>
        <dbReference type="Google" id="ProtNLM"/>
    </source>
</evidence>
<dbReference type="InterPro" id="IPR006558">
    <property type="entry name" value="LamG-like"/>
</dbReference>
<dbReference type="CDD" id="cd00146">
    <property type="entry name" value="PKD"/>
    <property type="match status" value="1"/>
</dbReference>
<dbReference type="Pfam" id="PF13385">
    <property type="entry name" value="Laminin_G_3"/>
    <property type="match status" value="4"/>
</dbReference>
<keyword evidence="8" id="KW-1185">Reference proteome</keyword>
<feature type="domain" description="PKD/Chitinase" evidence="5">
    <location>
        <begin position="3220"/>
        <end position="3305"/>
    </location>
</feature>
<feature type="coiled-coil region" evidence="3">
    <location>
        <begin position="888"/>
        <end position="936"/>
    </location>
</feature>
<dbReference type="SMART" id="SM00560">
    <property type="entry name" value="LamGL"/>
    <property type="match status" value="3"/>
</dbReference>
<protein>
    <recommendedName>
        <fullName evidence="9">LamG-like jellyroll fold domain-containing protein</fullName>
    </recommendedName>
</protein>
<dbReference type="PANTHER" id="PTHR46182:SF2">
    <property type="entry name" value="FI19480P1"/>
    <property type="match status" value="1"/>
</dbReference>
<proteinExistence type="predicted"/>
<evidence type="ECO:0000256" key="1">
    <source>
        <dbReference type="ARBA" id="ARBA00022729"/>
    </source>
</evidence>
<dbReference type="Gene3D" id="2.60.40.10">
    <property type="entry name" value="Immunoglobulins"/>
    <property type="match status" value="7"/>
</dbReference>
<dbReference type="Gene3D" id="2.60.120.200">
    <property type="match status" value="7"/>
</dbReference>
<dbReference type="InterPro" id="IPR029865">
    <property type="entry name" value="KIAA0319-like"/>
</dbReference>
<feature type="domain" description="LamG-like jellyroll fold" evidence="6">
    <location>
        <begin position="1324"/>
        <end position="1458"/>
    </location>
</feature>
<feature type="domain" description="PKD/Chitinase" evidence="5">
    <location>
        <begin position="3116"/>
        <end position="3213"/>
    </location>
</feature>
<dbReference type="RefSeq" id="WP_190700518.1">
    <property type="nucleotide sequence ID" value="NZ_JAMPKX010000005.1"/>
</dbReference>
<accession>A0ABV0K539</accession>
<keyword evidence="1" id="KW-0732">Signal</keyword>
<feature type="domain" description="LamG-like jellyroll fold" evidence="6">
    <location>
        <begin position="2952"/>
        <end position="3095"/>
    </location>
</feature>
<evidence type="ECO:0000256" key="2">
    <source>
        <dbReference type="ARBA" id="ARBA00023157"/>
    </source>
</evidence>
<dbReference type="PANTHER" id="PTHR46182">
    <property type="entry name" value="FI19480P1"/>
    <property type="match status" value="1"/>
</dbReference>
<dbReference type="InterPro" id="IPR022409">
    <property type="entry name" value="PKD/Chitinase_dom"/>
</dbReference>
<keyword evidence="3" id="KW-0175">Coiled coil</keyword>
<evidence type="ECO:0000313" key="8">
    <source>
        <dbReference type="Proteomes" id="UP001482513"/>
    </source>
</evidence>
<dbReference type="InterPro" id="IPR013320">
    <property type="entry name" value="ConA-like_dom_sf"/>
</dbReference>
<dbReference type="Gene3D" id="2.60.20.10">
    <property type="entry name" value="Crystallins"/>
    <property type="match status" value="1"/>
</dbReference>
<dbReference type="InterPro" id="IPR013783">
    <property type="entry name" value="Ig-like_fold"/>
</dbReference>
<feature type="region of interest" description="Disordered" evidence="4">
    <location>
        <begin position="1701"/>
        <end position="1735"/>
    </location>
</feature>
<dbReference type="SMART" id="SM00089">
    <property type="entry name" value="PKD"/>
    <property type="match status" value="5"/>
</dbReference>
<feature type="domain" description="LamG-like jellyroll fold" evidence="6">
    <location>
        <begin position="321"/>
        <end position="465"/>
    </location>
</feature>
<comment type="caution">
    <text evidence="7">The sequence shown here is derived from an EMBL/GenBank/DDBJ whole genome shotgun (WGS) entry which is preliminary data.</text>
</comment>
<evidence type="ECO:0000259" key="6">
    <source>
        <dbReference type="SMART" id="SM00560"/>
    </source>
</evidence>
<feature type="domain" description="PKD/Chitinase" evidence="5">
    <location>
        <begin position="3503"/>
        <end position="3588"/>
    </location>
</feature>
<feature type="domain" description="PKD/Chitinase" evidence="5">
    <location>
        <begin position="2702"/>
        <end position="2777"/>
    </location>
</feature>
<reference evidence="7 8" key="1">
    <citation type="submission" date="2022-04" db="EMBL/GenBank/DDBJ databases">
        <title>Positive selection, recombination, and allopatry shape intraspecific diversity of widespread and dominant cyanobacteria.</title>
        <authorList>
            <person name="Wei J."/>
            <person name="Shu W."/>
            <person name="Hu C."/>
        </authorList>
    </citation>
    <scope>NUCLEOTIDE SEQUENCE [LARGE SCALE GENOMIC DNA]</scope>
    <source>
        <strain evidence="7 8">DQ-A4</strain>
    </source>
</reference>
<dbReference type="SUPFAM" id="SSF49899">
    <property type="entry name" value="Concanavalin A-like lectins/glucanases"/>
    <property type="match status" value="6"/>
</dbReference>
<feature type="domain" description="PKD/Chitinase" evidence="5">
    <location>
        <begin position="3311"/>
        <end position="3397"/>
    </location>
</feature>
<evidence type="ECO:0000256" key="3">
    <source>
        <dbReference type="SAM" id="Coils"/>
    </source>
</evidence>
<evidence type="ECO:0000313" key="7">
    <source>
        <dbReference type="EMBL" id="MEP0947887.1"/>
    </source>
</evidence>
<name>A0ABV0K539_9CYAN</name>
<dbReference type="Pfam" id="PF22352">
    <property type="entry name" value="K319L-like_PKD"/>
    <property type="match status" value="2"/>
</dbReference>
<keyword evidence="2" id="KW-1015">Disulfide bond</keyword>
<gene>
    <name evidence="7" type="ORF">NC992_13465</name>
</gene>